<evidence type="ECO:0000256" key="2">
    <source>
        <dbReference type="ARBA" id="ARBA00022679"/>
    </source>
</evidence>
<dbReference type="InterPro" id="IPR000123">
    <property type="entry name" value="Reverse_transcriptase_msDNA"/>
</dbReference>
<dbReference type="EMBL" id="CP047897">
    <property type="protein sequence ID" value="QHL85976.1"/>
    <property type="molecule type" value="Genomic_DNA"/>
</dbReference>
<evidence type="ECO:0000313" key="12">
    <source>
        <dbReference type="Proteomes" id="UP000464214"/>
    </source>
</evidence>
<organism evidence="11 12">
    <name type="scientific">Nibribacter ruber</name>
    <dbReference type="NCBI Taxonomy" id="2698458"/>
    <lineage>
        <taxon>Bacteria</taxon>
        <taxon>Pseudomonadati</taxon>
        <taxon>Bacteroidota</taxon>
        <taxon>Cytophagia</taxon>
        <taxon>Cytophagales</taxon>
        <taxon>Hymenobacteraceae</taxon>
        <taxon>Nibribacter</taxon>
    </lineage>
</organism>
<dbReference type="AlphaFoldDB" id="A0A6P1NPY9"/>
<dbReference type="SUPFAM" id="SSF56672">
    <property type="entry name" value="DNA/RNA polymerases"/>
    <property type="match status" value="1"/>
</dbReference>
<dbReference type="GO" id="GO:0046872">
    <property type="term" value="F:metal ion binding"/>
    <property type="evidence" value="ECO:0007669"/>
    <property type="project" value="UniProtKB-KW"/>
</dbReference>
<dbReference type="PANTHER" id="PTHR34047:SF7">
    <property type="entry name" value="RNA-DIRECTED DNA POLYMERASE"/>
    <property type="match status" value="1"/>
</dbReference>
<evidence type="ECO:0000256" key="6">
    <source>
        <dbReference type="ARBA" id="ARBA00022918"/>
    </source>
</evidence>
<evidence type="ECO:0000256" key="5">
    <source>
        <dbReference type="ARBA" id="ARBA00022842"/>
    </source>
</evidence>
<dbReference type="InterPro" id="IPR043502">
    <property type="entry name" value="DNA/RNA_pol_sf"/>
</dbReference>
<dbReference type="GO" id="GO:0003964">
    <property type="term" value="F:RNA-directed DNA polymerase activity"/>
    <property type="evidence" value="ECO:0007669"/>
    <property type="project" value="UniProtKB-KW"/>
</dbReference>
<evidence type="ECO:0000256" key="4">
    <source>
        <dbReference type="ARBA" id="ARBA00022723"/>
    </source>
</evidence>
<dbReference type="InterPro" id="IPR051083">
    <property type="entry name" value="GrpII_Intron_Splice-Mob/Def"/>
</dbReference>
<gene>
    <name evidence="11" type="ORF">GU926_00360</name>
</gene>
<keyword evidence="6 11" id="KW-0695">RNA-directed DNA polymerase</keyword>
<keyword evidence="12" id="KW-1185">Reference proteome</keyword>
<proteinExistence type="inferred from homology"/>
<dbReference type="RefSeq" id="WP_160687931.1">
    <property type="nucleotide sequence ID" value="NZ_CP047897.1"/>
</dbReference>
<dbReference type="CDD" id="cd03487">
    <property type="entry name" value="RT_Bac_retron_II"/>
    <property type="match status" value="1"/>
</dbReference>
<keyword evidence="3" id="KW-0548">Nucleotidyltransferase</keyword>
<keyword evidence="5" id="KW-0460">Magnesium</keyword>
<dbReference type="PROSITE" id="PS50878">
    <property type="entry name" value="RT_POL"/>
    <property type="match status" value="1"/>
</dbReference>
<name>A0A6P1NPY9_9BACT</name>
<evidence type="ECO:0000256" key="3">
    <source>
        <dbReference type="ARBA" id="ARBA00022695"/>
    </source>
</evidence>
<keyword evidence="2" id="KW-0808">Transferase</keyword>
<evidence type="ECO:0000313" key="11">
    <source>
        <dbReference type="EMBL" id="QHL85976.1"/>
    </source>
</evidence>
<comment type="similarity">
    <text evidence="8">Belongs to the bacterial reverse transcriptase family.</text>
</comment>
<dbReference type="PRINTS" id="PR00866">
    <property type="entry name" value="RNADNAPOLMS"/>
</dbReference>
<keyword evidence="4" id="KW-0479">Metal-binding</keyword>
<evidence type="ECO:0000256" key="8">
    <source>
        <dbReference type="ARBA" id="ARBA00034120"/>
    </source>
</evidence>
<dbReference type="KEGG" id="nib:GU926_00360"/>
<evidence type="ECO:0000259" key="10">
    <source>
        <dbReference type="PROSITE" id="PS50878"/>
    </source>
</evidence>
<dbReference type="Proteomes" id="UP000464214">
    <property type="component" value="Chromosome"/>
</dbReference>
<feature type="domain" description="Reverse transcriptase" evidence="10">
    <location>
        <begin position="56"/>
        <end position="266"/>
    </location>
</feature>
<evidence type="ECO:0000256" key="1">
    <source>
        <dbReference type="ARBA" id="ARBA00012493"/>
    </source>
</evidence>
<reference evidence="11 12" key="1">
    <citation type="submission" date="2020-01" db="EMBL/GenBank/DDBJ databases">
        <authorList>
            <person name="Kim M."/>
        </authorList>
    </citation>
    <scope>NUCLEOTIDE SEQUENCE [LARGE SCALE GENOMIC DNA]</scope>
    <source>
        <strain evidence="11 12">BT10</strain>
    </source>
</reference>
<dbReference type="Pfam" id="PF00078">
    <property type="entry name" value="RVT_1"/>
    <property type="match status" value="1"/>
</dbReference>
<keyword evidence="7" id="KW-0051">Antiviral defense</keyword>
<dbReference type="EC" id="2.7.7.49" evidence="1"/>
<dbReference type="GO" id="GO:0003723">
    <property type="term" value="F:RNA binding"/>
    <property type="evidence" value="ECO:0007669"/>
    <property type="project" value="InterPro"/>
</dbReference>
<dbReference type="InterPro" id="IPR000477">
    <property type="entry name" value="RT_dom"/>
</dbReference>
<sequence>MSKKRILSNWSNFFEQRGIPEDIREIYLRYIKKLLVKDVPIIFDFNHLSKLVGRQQWYLASVVNNTSSHYRTFNLKKRSGGFREISVPYPALLGVQYWVYKNILQKIPINNSSHGFAKNKSIITNSKIHLGQSNLLKMDLKDFFPSIHLARVIKVFKALGYTTKVSYYLASVCCINDCLPQGAPTSPILSNIISFDLDRRLYLFAKKFNLKYSRYADDLTFSGENINVKMIHYISEIIVSEGFIVNDKKTRLHKESAKRIVTGISVAGSELKLPKKYKRDLKQELYYINKYGIHSHVSSVNIKHTNYIDVLIGKLNFWLSVEPGDEFVVEQLKMLYSIKYPESIPK</sequence>
<dbReference type="GO" id="GO:0051607">
    <property type="term" value="P:defense response to virus"/>
    <property type="evidence" value="ECO:0007669"/>
    <property type="project" value="UniProtKB-KW"/>
</dbReference>
<dbReference type="PANTHER" id="PTHR34047">
    <property type="entry name" value="NUCLEAR INTRON MATURASE 1, MITOCHONDRIAL-RELATED"/>
    <property type="match status" value="1"/>
</dbReference>
<accession>A0A6P1NPY9</accession>
<evidence type="ECO:0000256" key="9">
    <source>
        <dbReference type="ARBA" id="ARBA00048173"/>
    </source>
</evidence>
<protein>
    <recommendedName>
        <fullName evidence="1">RNA-directed DNA polymerase</fullName>
        <ecNumber evidence="1">2.7.7.49</ecNumber>
    </recommendedName>
</protein>
<comment type="catalytic activity">
    <reaction evidence="9">
        <text>DNA(n) + a 2'-deoxyribonucleoside 5'-triphosphate = DNA(n+1) + diphosphate</text>
        <dbReference type="Rhea" id="RHEA:22508"/>
        <dbReference type="Rhea" id="RHEA-COMP:17339"/>
        <dbReference type="Rhea" id="RHEA-COMP:17340"/>
        <dbReference type="ChEBI" id="CHEBI:33019"/>
        <dbReference type="ChEBI" id="CHEBI:61560"/>
        <dbReference type="ChEBI" id="CHEBI:173112"/>
        <dbReference type="EC" id="2.7.7.49"/>
    </reaction>
</comment>
<evidence type="ECO:0000256" key="7">
    <source>
        <dbReference type="ARBA" id="ARBA00023118"/>
    </source>
</evidence>